<dbReference type="InterPro" id="IPR002557">
    <property type="entry name" value="Chitin-bd_dom"/>
</dbReference>
<comment type="caution">
    <text evidence="3">The sequence shown here is derived from an EMBL/GenBank/DDBJ whole genome shotgun (WGS) entry which is preliminary data.</text>
</comment>
<feature type="signal peptide" evidence="1">
    <location>
        <begin position="1"/>
        <end position="25"/>
    </location>
</feature>
<sequence>MSTNSLILVGLTLISIVVLVDVSQGVGVSSDVRLLQTIADFTLRKKQEKNKQDLNKIPGIPWVDYPLFHEIPQTSFSCARVPAVPGMYANVETGCQVYHVCHDGREGDQGATFLCANGTIFNQKEFNCDWWYNVDCGDAPRLYNLNLDPETNPYVPPAHKEYLRRERLRIVVL</sequence>
<dbReference type="STRING" id="543379.A0A232FDY4"/>
<organism evidence="3 4">
    <name type="scientific">Trichomalopsis sarcophagae</name>
    <dbReference type="NCBI Taxonomy" id="543379"/>
    <lineage>
        <taxon>Eukaryota</taxon>
        <taxon>Metazoa</taxon>
        <taxon>Ecdysozoa</taxon>
        <taxon>Arthropoda</taxon>
        <taxon>Hexapoda</taxon>
        <taxon>Insecta</taxon>
        <taxon>Pterygota</taxon>
        <taxon>Neoptera</taxon>
        <taxon>Endopterygota</taxon>
        <taxon>Hymenoptera</taxon>
        <taxon>Apocrita</taxon>
        <taxon>Proctotrupomorpha</taxon>
        <taxon>Chalcidoidea</taxon>
        <taxon>Pteromalidae</taxon>
        <taxon>Pteromalinae</taxon>
        <taxon>Trichomalopsis</taxon>
    </lineage>
</organism>
<evidence type="ECO:0000259" key="2">
    <source>
        <dbReference type="PROSITE" id="PS50940"/>
    </source>
</evidence>
<dbReference type="GO" id="GO:0005576">
    <property type="term" value="C:extracellular region"/>
    <property type="evidence" value="ECO:0007669"/>
    <property type="project" value="InterPro"/>
</dbReference>
<dbReference type="Gene3D" id="2.170.140.10">
    <property type="entry name" value="Chitin binding domain"/>
    <property type="match status" value="1"/>
</dbReference>
<dbReference type="InterPro" id="IPR052976">
    <property type="entry name" value="Scoloptoxin-like"/>
</dbReference>
<dbReference type="PANTHER" id="PTHR22933">
    <property type="entry name" value="FI18007P1-RELATED"/>
    <property type="match status" value="1"/>
</dbReference>
<keyword evidence="1" id="KW-0732">Signal</keyword>
<dbReference type="GO" id="GO:0008061">
    <property type="term" value="F:chitin binding"/>
    <property type="evidence" value="ECO:0007669"/>
    <property type="project" value="InterPro"/>
</dbReference>
<gene>
    <name evidence="3" type="ORF">TSAR_015691</name>
</gene>
<evidence type="ECO:0000313" key="4">
    <source>
        <dbReference type="Proteomes" id="UP000215335"/>
    </source>
</evidence>
<accession>A0A232FDY4</accession>
<dbReference type="SMART" id="SM00494">
    <property type="entry name" value="ChtBD2"/>
    <property type="match status" value="1"/>
</dbReference>
<reference evidence="3 4" key="1">
    <citation type="journal article" date="2017" name="Curr. Biol.">
        <title>The Evolution of Venom by Co-option of Single-Copy Genes.</title>
        <authorList>
            <person name="Martinson E.O."/>
            <person name="Mrinalini"/>
            <person name="Kelkar Y.D."/>
            <person name="Chang C.H."/>
            <person name="Werren J.H."/>
        </authorList>
    </citation>
    <scope>NUCLEOTIDE SEQUENCE [LARGE SCALE GENOMIC DNA]</scope>
    <source>
        <strain evidence="3 4">Alberta</strain>
        <tissue evidence="3">Whole body</tissue>
    </source>
</reference>
<dbReference type="InterPro" id="IPR036508">
    <property type="entry name" value="Chitin-bd_dom_sf"/>
</dbReference>
<keyword evidence="4" id="KW-1185">Reference proteome</keyword>
<evidence type="ECO:0000256" key="1">
    <source>
        <dbReference type="SAM" id="SignalP"/>
    </source>
</evidence>
<dbReference type="Pfam" id="PF01607">
    <property type="entry name" value="CBM_14"/>
    <property type="match status" value="1"/>
</dbReference>
<dbReference type="Proteomes" id="UP000215335">
    <property type="component" value="Unassembled WGS sequence"/>
</dbReference>
<proteinExistence type="predicted"/>
<feature type="chain" id="PRO_5012375833" description="Chitin-binding type-2 domain-containing protein" evidence="1">
    <location>
        <begin position="26"/>
        <end position="173"/>
    </location>
</feature>
<feature type="domain" description="Chitin-binding type-2" evidence="2">
    <location>
        <begin position="75"/>
        <end position="138"/>
    </location>
</feature>
<evidence type="ECO:0000313" key="3">
    <source>
        <dbReference type="EMBL" id="OXU28730.1"/>
    </source>
</evidence>
<dbReference type="PROSITE" id="PS50940">
    <property type="entry name" value="CHIT_BIND_II"/>
    <property type="match status" value="1"/>
</dbReference>
<protein>
    <recommendedName>
        <fullName evidence="2">Chitin-binding type-2 domain-containing protein</fullName>
    </recommendedName>
</protein>
<dbReference type="PANTHER" id="PTHR22933:SF43">
    <property type="entry name" value="LP10131P"/>
    <property type="match status" value="1"/>
</dbReference>
<dbReference type="SUPFAM" id="SSF57625">
    <property type="entry name" value="Invertebrate chitin-binding proteins"/>
    <property type="match status" value="1"/>
</dbReference>
<name>A0A232FDY4_9HYME</name>
<dbReference type="AlphaFoldDB" id="A0A232FDY4"/>
<dbReference type="EMBL" id="NNAY01000389">
    <property type="protein sequence ID" value="OXU28730.1"/>
    <property type="molecule type" value="Genomic_DNA"/>
</dbReference>
<dbReference type="OrthoDB" id="10059269at2759"/>